<dbReference type="EMBL" id="JBHLUN010000006">
    <property type="protein sequence ID" value="MFC0408428.1"/>
    <property type="molecule type" value="Genomic_DNA"/>
</dbReference>
<evidence type="ECO:0000256" key="1">
    <source>
        <dbReference type="ARBA" id="ARBA00022553"/>
    </source>
</evidence>
<dbReference type="PANTHER" id="PTHR44591:SF3">
    <property type="entry name" value="RESPONSE REGULATORY DOMAIN-CONTAINING PROTEIN"/>
    <property type="match status" value="1"/>
</dbReference>
<name>A0ABV6JRS2_9PROT</name>
<gene>
    <name evidence="4" type="ORF">ACFFGY_09230</name>
</gene>
<dbReference type="SMART" id="SM00448">
    <property type="entry name" value="REC"/>
    <property type="match status" value="1"/>
</dbReference>
<evidence type="ECO:0000313" key="5">
    <source>
        <dbReference type="Proteomes" id="UP001589865"/>
    </source>
</evidence>
<keyword evidence="5" id="KW-1185">Reference proteome</keyword>
<organism evidence="4 5">
    <name type="scientific">Roseomonas elaeocarpi</name>
    <dbReference type="NCBI Taxonomy" id="907779"/>
    <lineage>
        <taxon>Bacteria</taxon>
        <taxon>Pseudomonadati</taxon>
        <taxon>Pseudomonadota</taxon>
        <taxon>Alphaproteobacteria</taxon>
        <taxon>Acetobacterales</taxon>
        <taxon>Roseomonadaceae</taxon>
        <taxon>Roseomonas</taxon>
    </lineage>
</organism>
<evidence type="ECO:0000313" key="4">
    <source>
        <dbReference type="EMBL" id="MFC0408428.1"/>
    </source>
</evidence>
<dbReference type="CDD" id="cd00156">
    <property type="entry name" value="REC"/>
    <property type="match status" value="1"/>
</dbReference>
<feature type="domain" description="Response regulatory" evidence="3">
    <location>
        <begin position="13"/>
        <end position="126"/>
    </location>
</feature>
<dbReference type="InterPro" id="IPR001789">
    <property type="entry name" value="Sig_transdc_resp-reg_receiver"/>
</dbReference>
<keyword evidence="1 2" id="KW-0597">Phosphoprotein</keyword>
<comment type="caution">
    <text evidence="4">The sequence shown here is derived from an EMBL/GenBank/DDBJ whole genome shotgun (WGS) entry which is preliminary data.</text>
</comment>
<dbReference type="PANTHER" id="PTHR44591">
    <property type="entry name" value="STRESS RESPONSE REGULATOR PROTEIN 1"/>
    <property type="match status" value="1"/>
</dbReference>
<dbReference type="InterPro" id="IPR011006">
    <property type="entry name" value="CheY-like_superfamily"/>
</dbReference>
<dbReference type="Gene3D" id="3.40.50.2300">
    <property type="match status" value="1"/>
</dbReference>
<reference evidence="4 5" key="1">
    <citation type="submission" date="2024-09" db="EMBL/GenBank/DDBJ databases">
        <authorList>
            <person name="Sun Q."/>
            <person name="Mori K."/>
        </authorList>
    </citation>
    <scope>NUCLEOTIDE SEQUENCE [LARGE SCALE GENOMIC DNA]</scope>
    <source>
        <strain evidence="4 5">TBRC 5777</strain>
    </source>
</reference>
<feature type="modified residue" description="4-aspartylphosphate" evidence="2">
    <location>
        <position position="64"/>
    </location>
</feature>
<accession>A0ABV6JRS2</accession>
<dbReference type="Proteomes" id="UP001589865">
    <property type="component" value="Unassembled WGS sequence"/>
</dbReference>
<dbReference type="SUPFAM" id="SSF52172">
    <property type="entry name" value="CheY-like"/>
    <property type="match status" value="1"/>
</dbReference>
<evidence type="ECO:0000256" key="2">
    <source>
        <dbReference type="PROSITE-ProRule" id="PRU00169"/>
    </source>
</evidence>
<sequence length="126" mass="13742">MPDDAAATPPARHILLVEDEAVVRDVIAEILSDDGMVVSAYPSAESLLRWMPTATERPHAMILDVLLGPGLDGFALAAQVRERWPGLPVIFVSGDLRPLVRLSGRNDLCLMKPFTADVLLHLVHDL</sequence>
<dbReference type="InterPro" id="IPR050595">
    <property type="entry name" value="Bact_response_regulator"/>
</dbReference>
<dbReference type="RefSeq" id="WP_377044181.1">
    <property type="nucleotide sequence ID" value="NZ_JBHLUN010000006.1"/>
</dbReference>
<dbReference type="PROSITE" id="PS50110">
    <property type="entry name" value="RESPONSE_REGULATORY"/>
    <property type="match status" value="1"/>
</dbReference>
<protein>
    <submittedName>
        <fullName evidence="4">Response regulator</fullName>
    </submittedName>
</protein>
<dbReference type="Pfam" id="PF00072">
    <property type="entry name" value="Response_reg"/>
    <property type="match status" value="1"/>
</dbReference>
<proteinExistence type="predicted"/>
<evidence type="ECO:0000259" key="3">
    <source>
        <dbReference type="PROSITE" id="PS50110"/>
    </source>
</evidence>